<gene>
    <name evidence="2" type="ORF">ACFO3I_15205</name>
</gene>
<accession>A0ABV9JQ12</accession>
<feature type="signal peptide" evidence="1">
    <location>
        <begin position="1"/>
        <end position="22"/>
    </location>
</feature>
<organism evidence="2 3">
    <name type="scientific">Rheinheimera marina</name>
    <dbReference type="NCBI Taxonomy" id="1774958"/>
    <lineage>
        <taxon>Bacteria</taxon>
        <taxon>Pseudomonadati</taxon>
        <taxon>Pseudomonadota</taxon>
        <taxon>Gammaproteobacteria</taxon>
        <taxon>Chromatiales</taxon>
        <taxon>Chromatiaceae</taxon>
        <taxon>Rheinheimera</taxon>
    </lineage>
</organism>
<protein>
    <recommendedName>
        <fullName evidence="4">Phytase</fullName>
    </recommendedName>
</protein>
<evidence type="ECO:0000313" key="2">
    <source>
        <dbReference type="EMBL" id="MFC4656363.1"/>
    </source>
</evidence>
<evidence type="ECO:0008006" key="4">
    <source>
        <dbReference type="Google" id="ProtNLM"/>
    </source>
</evidence>
<keyword evidence="3" id="KW-1185">Reference proteome</keyword>
<sequence length="664" mass="73051">MRSILVVLAVVMTSGLCQSAFAETALTGRWIKDLAQQPLLDPQTSGLTFRKGELIAVGDQSADESTRMKLFRLNPQTGQAITAPIPITVSDQLKTSCFYQYLSEKPDLEALTWDRIDDTTLITVTEDASNFSLTPECARKFAKTNSTLYPSLLVKIQVDPALTRAEIVALRPVQFPLEAKLGNFPNDGVEGLAVDSHLNLYLAVEQDIANKPRIFKTRLTSDFWARDNLVKVIDANLTMPPLDDADHPINGIEFIPSPLQGHPGYLAAVARNDDELWIFDLTNRVPPYVQKLSFYVSTDDSGLCQPYDKLVQTALESITYHDGMLYLVNDPWKQHYGDNIQCGTHADKFKSMSPLLFQLNLDPRWFSPLRSKVQNALPAVSGLASHDGVSYLAVQDKKIQRPGDRLISIQLAPNQPPVHQPLYVTNWPAGQMASDLEALCALPGRPGEYLAAESGTWQGAFGRLFHLKVFPSYAQVLGSYELPVERDNTPQSDGDNFEGLACASLAEQNYLLILGERGGAGQPGFLQWGQLNLASSTLSWNSQKLLVSGPTGVDSAVYPRKIADLYLQNDVLWASAVADNGDNGPFHSVIYPLALVNPSQPQPVNLMAQRPVFWRLDGLKIEAIAMPALSVEQAALMVGSDDENYQGVIRPLQKTSLSPYGTVK</sequence>
<dbReference type="RefSeq" id="WP_377335353.1">
    <property type="nucleotide sequence ID" value="NZ_JBHSGB010000014.1"/>
</dbReference>
<name>A0ABV9JQ12_9GAMM</name>
<keyword evidence="1" id="KW-0732">Signal</keyword>
<dbReference type="SUPFAM" id="SSF101898">
    <property type="entry name" value="NHL repeat"/>
    <property type="match status" value="1"/>
</dbReference>
<comment type="caution">
    <text evidence="2">The sequence shown here is derived from an EMBL/GenBank/DDBJ whole genome shotgun (WGS) entry which is preliminary data.</text>
</comment>
<reference evidence="3" key="1">
    <citation type="journal article" date="2019" name="Int. J. Syst. Evol. Microbiol.">
        <title>The Global Catalogue of Microorganisms (GCM) 10K type strain sequencing project: providing services to taxonomists for standard genome sequencing and annotation.</title>
        <authorList>
            <consortium name="The Broad Institute Genomics Platform"/>
            <consortium name="The Broad Institute Genome Sequencing Center for Infectious Disease"/>
            <person name="Wu L."/>
            <person name="Ma J."/>
        </authorList>
    </citation>
    <scope>NUCLEOTIDE SEQUENCE [LARGE SCALE GENOMIC DNA]</scope>
    <source>
        <strain evidence="3">DT28</strain>
    </source>
</reference>
<dbReference type="EMBL" id="JBHSGB010000014">
    <property type="protein sequence ID" value="MFC4656363.1"/>
    <property type="molecule type" value="Genomic_DNA"/>
</dbReference>
<evidence type="ECO:0000313" key="3">
    <source>
        <dbReference type="Proteomes" id="UP001595962"/>
    </source>
</evidence>
<dbReference type="Proteomes" id="UP001595962">
    <property type="component" value="Unassembled WGS sequence"/>
</dbReference>
<proteinExistence type="predicted"/>
<evidence type="ECO:0000256" key="1">
    <source>
        <dbReference type="SAM" id="SignalP"/>
    </source>
</evidence>
<feature type="chain" id="PRO_5046280668" description="Phytase" evidence="1">
    <location>
        <begin position="23"/>
        <end position="664"/>
    </location>
</feature>